<feature type="signal peptide" evidence="1">
    <location>
        <begin position="1"/>
        <end position="15"/>
    </location>
</feature>
<evidence type="ECO:0000313" key="4">
    <source>
        <dbReference type="Proteomes" id="UP000030960"/>
    </source>
</evidence>
<dbReference type="Gene3D" id="3.40.190.10">
    <property type="entry name" value="Periplasmic binding protein-like II"/>
    <property type="match status" value="1"/>
</dbReference>
<dbReference type="GO" id="GO:0043190">
    <property type="term" value="C:ATP-binding cassette (ABC) transporter complex"/>
    <property type="evidence" value="ECO:0007669"/>
    <property type="project" value="InterPro"/>
</dbReference>
<dbReference type="Proteomes" id="UP000030960">
    <property type="component" value="Unassembled WGS sequence"/>
</dbReference>
<dbReference type="CDD" id="cd13642">
    <property type="entry name" value="PBP2_BCP_1"/>
    <property type="match status" value="1"/>
</dbReference>
<feature type="chain" id="PRO_5012158488" evidence="1">
    <location>
        <begin position="16"/>
        <end position="310"/>
    </location>
</feature>
<feature type="domain" description="ABC-type glycine betaine transport system substrate-binding" evidence="2">
    <location>
        <begin position="17"/>
        <end position="298"/>
    </location>
</feature>
<dbReference type="SUPFAM" id="SSF53850">
    <property type="entry name" value="Periplasmic binding protein-like II"/>
    <property type="match status" value="1"/>
</dbReference>
<organism evidence="3 4">
    <name type="scientific">Mameliella alba</name>
    <dbReference type="NCBI Taxonomy" id="561184"/>
    <lineage>
        <taxon>Bacteria</taxon>
        <taxon>Pseudomonadati</taxon>
        <taxon>Pseudomonadota</taxon>
        <taxon>Alphaproteobacteria</taxon>
        <taxon>Rhodobacterales</taxon>
        <taxon>Roseobacteraceae</taxon>
        <taxon>Mameliella</taxon>
    </lineage>
</organism>
<evidence type="ECO:0000313" key="3">
    <source>
        <dbReference type="EMBL" id="KHQ51708.1"/>
    </source>
</evidence>
<keyword evidence="1" id="KW-0732">Signal</keyword>
<dbReference type="PATRIC" id="fig|1515334.3.peg.3901"/>
<reference evidence="3 4" key="1">
    <citation type="submission" date="2014-10" db="EMBL/GenBank/DDBJ databases">
        <title>Genome sequence of Ponticoccus sp. strain UMTAT08 isolated from clonal culture of toxic dinoflagellate Alexandrium tamiyavanichii.</title>
        <authorList>
            <person name="Gan H.Y."/>
            <person name="Muhd D.-D."/>
            <person name="Mohd Noor M.E."/>
            <person name="Yeong Y.S."/>
            <person name="Usup G."/>
        </authorList>
    </citation>
    <scope>NUCLEOTIDE SEQUENCE [LARGE SCALE GENOMIC DNA]</scope>
    <source>
        <strain evidence="3 4">UMTAT08</strain>
    </source>
</reference>
<proteinExistence type="predicted"/>
<evidence type="ECO:0000256" key="1">
    <source>
        <dbReference type="SAM" id="SignalP"/>
    </source>
</evidence>
<gene>
    <name evidence="3" type="ORF">OA50_03871</name>
</gene>
<comment type="caution">
    <text evidence="3">The sequence shown here is derived from an EMBL/GenBank/DDBJ whole genome shotgun (WGS) entry which is preliminary data.</text>
</comment>
<dbReference type="Gene3D" id="3.40.190.100">
    <property type="entry name" value="Glycine betaine-binding periplasmic protein, domain 2"/>
    <property type="match status" value="1"/>
</dbReference>
<dbReference type="EMBL" id="JSUQ01000016">
    <property type="protein sequence ID" value="KHQ51708.1"/>
    <property type="molecule type" value="Genomic_DNA"/>
</dbReference>
<dbReference type="RefSeq" id="WP_043144512.1">
    <property type="nucleotide sequence ID" value="NZ_JSUQ01000016.1"/>
</dbReference>
<accession>A0A0B3RY87</accession>
<dbReference type="AlphaFoldDB" id="A0A0B3RY87"/>
<protein>
    <submittedName>
        <fullName evidence="3">Glycine betaine/proline ABC transporter, periplasmic substrate-binding protein</fullName>
    </submittedName>
</protein>
<dbReference type="InterPro" id="IPR007210">
    <property type="entry name" value="ABC_Gly_betaine_transp_sub-bd"/>
</dbReference>
<dbReference type="GO" id="GO:0022857">
    <property type="term" value="F:transmembrane transporter activity"/>
    <property type="evidence" value="ECO:0007669"/>
    <property type="project" value="InterPro"/>
</dbReference>
<dbReference type="Pfam" id="PF04069">
    <property type="entry name" value="OpuAC"/>
    <property type="match status" value="1"/>
</dbReference>
<name>A0A0B3RY87_9RHOB</name>
<evidence type="ECO:0000259" key="2">
    <source>
        <dbReference type="Pfam" id="PF04069"/>
    </source>
</evidence>
<dbReference type="Gene3D" id="3.10.105.10">
    <property type="entry name" value="Dipeptide-binding Protein, Domain 3"/>
    <property type="match status" value="1"/>
</dbReference>
<keyword evidence="4" id="KW-1185">Reference proteome</keyword>
<sequence>MASFGLIASVSTAMAADIVIGVQNWPSAAATSNIIKTVIEENLGLEVELQNGTNPVIFEAMDKGAIDIIAEVWMPNQQNLYDTYVDGKGTVELNANSVPASQGLCAPSYVATEMGVTSVQDLTDPDKAALFDTDGDGKGNLWVGNPGDASGNVEKIKAKSYGYDQTMTTDVYDEAVAYANLDAAIKANKAWVGFCYAPHYIFAVHDLIMLEEPAYDAANWTVVQPTDDPDWLAKSSVSSAWPTAQVHVGFRKALETENPEVAAMLRNITFTADEVSAMTQAVVIDKQDPETYAKDWVAAHQDAIVGWFTN</sequence>